<dbReference type="Proteomes" id="UP001476798">
    <property type="component" value="Unassembled WGS sequence"/>
</dbReference>
<keyword evidence="3" id="KW-1185">Reference proteome</keyword>
<gene>
    <name evidence="2" type="ORF">GOODEAATRI_029811</name>
</gene>
<evidence type="ECO:0000313" key="3">
    <source>
        <dbReference type="Proteomes" id="UP001476798"/>
    </source>
</evidence>
<reference evidence="2 3" key="1">
    <citation type="submission" date="2021-06" db="EMBL/GenBank/DDBJ databases">
        <authorList>
            <person name="Palmer J.M."/>
        </authorList>
    </citation>
    <scope>NUCLEOTIDE SEQUENCE [LARGE SCALE GENOMIC DNA]</scope>
    <source>
        <strain evidence="2 3">GA_2019</strain>
        <tissue evidence="2">Muscle</tissue>
    </source>
</reference>
<dbReference type="EMBL" id="JAHRIO010004516">
    <property type="protein sequence ID" value="MEQ2160077.1"/>
    <property type="molecule type" value="Genomic_DNA"/>
</dbReference>
<protein>
    <submittedName>
        <fullName evidence="2">Uncharacterized protein</fullName>
    </submittedName>
</protein>
<keyword evidence="1" id="KW-0812">Transmembrane</keyword>
<evidence type="ECO:0000313" key="2">
    <source>
        <dbReference type="EMBL" id="MEQ2160077.1"/>
    </source>
</evidence>
<sequence length="98" mass="10552">LDIRATPKRPLPKISGLFFELISEKELRHVHLFTDIKLPAILIVSVFLDLNSTENCDTMAGTFQGNCLCGVLGAGMFMAGCAFLLIAAFPVGQIALGK</sequence>
<keyword evidence="1" id="KW-0472">Membrane</keyword>
<feature type="non-terminal residue" evidence="2">
    <location>
        <position position="1"/>
    </location>
</feature>
<comment type="caution">
    <text evidence="2">The sequence shown here is derived from an EMBL/GenBank/DDBJ whole genome shotgun (WGS) entry which is preliminary data.</text>
</comment>
<name>A0ABV0MPT7_9TELE</name>
<organism evidence="2 3">
    <name type="scientific">Goodea atripinnis</name>
    <dbReference type="NCBI Taxonomy" id="208336"/>
    <lineage>
        <taxon>Eukaryota</taxon>
        <taxon>Metazoa</taxon>
        <taxon>Chordata</taxon>
        <taxon>Craniata</taxon>
        <taxon>Vertebrata</taxon>
        <taxon>Euteleostomi</taxon>
        <taxon>Actinopterygii</taxon>
        <taxon>Neopterygii</taxon>
        <taxon>Teleostei</taxon>
        <taxon>Neoteleostei</taxon>
        <taxon>Acanthomorphata</taxon>
        <taxon>Ovalentaria</taxon>
        <taxon>Atherinomorphae</taxon>
        <taxon>Cyprinodontiformes</taxon>
        <taxon>Goodeidae</taxon>
        <taxon>Goodea</taxon>
    </lineage>
</organism>
<proteinExistence type="predicted"/>
<evidence type="ECO:0000256" key="1">
    <source>
        <dbReference type="SAM" id="Phobius"/>
    </source>
</evidence>
<keyword evidence="1" id="KW-1133">Transmembrane helix</keyword>
<feature type="transmembrane region" description="Helical" evidence="1">
    <location>
        <begin position="67"/>
        <end position="89"/>
    </location>
</feature>
<accession>A0ABV0MPT7</accession>